<reference evidence="2" key="2">
    <citation type="submission" date="2015-01" db="EMBL/GenBank/DDBJ databases">
        <title>Evolutionary Origins and Diversification of the Mycorrhizal Mutualists.</title>
        <authorList>
            <consortium name="DOE Joint Genome Institute"/>
            <consortium name="Mycorrhizal Genomics Consortium"/>
            <person name="Kohler A."/>
            <person name="Kuo A."/>
            <person name="Nagy L.G."/>
            <person name="Floudas D."/>
            <person name="Copeland A."/>
            <person name="Barry K.W."/>
            <person name="Cichocki N."/>
            <person name="Veneault-Fourrey C."/>
            <person name="LaButti K."/>
            <person name="Lindquist E.A."/>
            <person name="Lipzen A."/>
            <person name="Lundell T."/>
            <person name="Morin E."/>
            <person name="Murat C."/>
            <person name="Riley R."/>
            <person name="Ohm R."/>
            <person name="Sun H."/>
            <person name="Tunlid A."/>
            <person name="Henrissat B."/>
            <person name="Grigoriev I.V."/>
            <person name="Hibbett D.S."/>
            <person name="Martin F."/>
        </authorList>
    </citation>
    <scope>NUCLEOTIDE SEQUENCE [LARGE SCALE GENOMIC DNA]</scope>
    <source>
        <strain evidence="2">Ve08.2h10</strain>
    </source>
</reference>
<dbReference type="HOGENOM" id="CLU_3112038_0_0_1"/>
<evidence type="ECO:0000313" key="1">
    <source>
        <dbReference type="EMBL" id="KIL01018.1"/>
    </source>
</evidence>
<dbReference type="EMBL" id="KN824823">
    <property type="protein sequence ID" value="KIL01018.1"/>
    <property type="molecule type" value="Genomic_DNA"/>
</dbReference>
<protein>
    <submittedName>
        <fullName evidence="1">Uncharacterized protein</fullName>
    </submittedName>
</protein>
<reference evidence="1 2" key="1">
    <citation type="submission" date="2014-04" db="EMBL/GenBank/DDBJ databases">
        <authorList>
            <consortium name="DOE Joint Genome Institute"/>
            <person name="Kuo A."/>
            <person name="Kohler A."/>
            <person name="Jargeat P."/>
            <person name="Nagy L.G."/>
            <person name="Floudas D."/>
            <person name="Copeland A."/>
            <person name="Barry K.W."/>
            <person name="Cichocki N."/>
            <person name="Veneault-Fourrey C."/>
            <person name="LaButti K."/>
            <person name="Lindquist E.A."/>
            <person name="Lipzen A."/>
            <person name="Lundell T."/>
            <person name="Morin E."/>
            <person name="Murat C."/>
            <person name="Sun H."/>
            <person name="Tunlid A."/>
            <person name="Henrissat B."/>
            <person name="Grigoriev I.V."/>
            <person name="Hibbett D.S."/>
            <person name="Martin F."/>
            <person name="Nordberg H.P."/>
            <person name="Cantor M.N."/>
            <person name="Hua S.X."/>
        </authorList>
    </citation>
    <scope>NUCLEOTIDE SEQUENCE [LARGE SCALE GENOMIC DNA]</scope>
    <source>
        <strain evidence="1 2">Ve08.2h10</strain>
    </source>
</reference>
<evidence type="ECO:0000313" key="2">
    <source>
        <dbReference type="Proteomes" id="UP000054538"/>
    </source>
</evidence>
<feature type="non-terminal residue" evidence="1">
    <location>
        <position position="51"/>
    </location>
</feature>
<dbReference type="Proteomes" id="UP000054538">
    <property type="component" value="Unassembled WGS sequence"/>
</dbReference>
<keyword evidence="2" id="KW-1185">Reference proteome</keyword>
<name>A0A0D0DPK6_9AGAM</name>
<dbReference type="AlphaFoldDB" id="A0A0D0DPK6"/>
<proteinExistence type="predicted"/>
<accession>A0A0D0DPK6</accession>
<gene>
    <name evidence="1" type="ORF">PAXRUDRAFT_821024</name>
</gene>
<sequence length="51" mass="5850">MLHMLTVPHTLACSPFQVLPWAHPRLDFPILKLPTRPFWRSPTSTNTIAIV</sequence>
<dbReference type="InParanoid" id="A0A0D0DPK6"/>
<organism evidence="1 2">
    <name type="scientific">Paxillus rubicundulus Ve08.2h10</name>
    <dbReference type="NCBI Taxonomy" id="930991"/>
    <lineage>
        <taxon>Eukaryota</taxon>
        <taxon>Fungi</taxon>
        <taxon>Dikarya</taxon>
        <taxon>Basidiomycota</taxon>
        <taxon>Agaricomycotina</taxon>
        <taxon>Agaricomycetes</taxon>
        <taxon>Agaricomycetidae</taxon>
        <taxon>Boletales</taxon>
        <taxon>Paxilineae</taxon>
        <taxon>Paxillaceae</taxon>
        <taxon>Paxillus</taxon>
    </lineage>
</organism>